<dbReference type="AlphaFoldDB" id="C4QW54"/>
<feature type="coiled-coil region" evidence="1">
    <location>
        <begin position="131"/>
        <end position="158"/>
    </location>
</feature>
<organism evidence="2 3">
    <name type="scientific">Komagataella phaffii (strain GS115 / ATCC 20864)</name>
    <name type="common">Yeast</name>
    <name type="synonym">Pichia pastoris</name>
    <dbReference type="NCBI Taxonomy" id="644223"/>
    <lineage>
        <taxon>Eukaryota</taxon>
        <taxon>Fungi</taxon>
        <taxon>Dikarya</taxon>
        <taxon>Ascomycota</taxon>
        <taxon>Saccharomycotina</taxon>
        <taxon>Pichiomycetes</taxon>
        <taxon>Pichiales</taxon>
        <taxon>Pichiaceae</taxon>
        <taxon>Komagataella</taxon>
    </lineage>
</organism>
<dbReference type="FunCoup" id="C4QW54">
    <property type="interactions" value="42"/>
</dbReference>
<dbReference type="STRING" id="644223.C4QW54"/>
<dbReference type="Gene3D" id="6.10.250.2790">
    <property type="match status" value="1"/>
</dbReference>
<evidence type="ECO:0000313" key="3">
    <source>
        <dbReference type="Proteomes" id="UP000000314"/>
    </source>
</evidence>
<keyword evidence="1" id="KW-0175">Coiled coil</keyword>
<protein>
    <submittedName>
        <fullName evidence="2">Component of the conserved oligomeric Golgi complex (Cog1p through Cog8p)</fullName>
    </submittedName>
</protein>
<dbReference type="GeneID" id="8197241"/>
<evidence type="ECO:0000313" key="2">
    <source>
        <dbReference type="EMBL" id="CAY67477.1"/>
    </source>
</evidence>
<gene>
    <name evidence="2" type="ordered locus">PAS_chr1-1_0116</name>
</gene>
<dbReference type="SMR" id="C4QW54"/>
<sequence>MNITFHTFEMAETNGNEVLSMFFDEEFVPHAYVDAVLVKSLPTNTTSQKVIPRGSLQPNTQLKGPSFLPVKQLQSLQSNISSLLSHVDFYSNELTKDLEQQLDKLRSTATVLSYTSIGDDTSSVTRLEYYLDSLFNSIDTLQEDLVEINEKITNLHLNTDPLDRKIMDELKQYMVIKQRMNAVVKVFQTAQTVATTSLVVDDALDYQTAPTSANTHDRVPQTVTVSVFSSSLSMLQEAILEEMQRDKPKKEINHKLVSKCDSMIQLLPVFKGLYKFYTPYNEFVKFLEAQKERYLYSKDMKYK</sequence>
<keyword evidence="3" id="KW-1185">Reference proteome</keyword>
<evidence type="ECO:0000256" key="1">
    <source>
        <dbReference type="SAM" id="Coils"/>
    </source>
</evidence>
<dbReference type="eggNOG" id="ENOG502RXQM">
    <property type="taxonomic scope" value="Eukaryota"/>
</dbReference>
<dbReference type="InParanoid" id="C4QW54"/>
<dbReference type="HOGENOM" id="CLU_086134_1_0_1"/>
<dbReference type="OrthoDB" id="4064682at2759"/>
<dbReference type="KEGG" id="ppa:PAS_chr1-1_0116"/>
<dbReference type="RefSeq" id="XP_002489758.1">
    <property type="nucleotide sequence ID" value="XM_002489713.1"/>
</dbReference>
<dbReference type="EMBL" id="FN392319">
    <property type="protein sequence ID" value="CAY67477.1"/>
    <property type="molecule type" value="Genomic_DNA"/>
</dbReference>
<accession>C4QW54</accession>
<dbReference type="Proteomes" id="UP000000314">
    <property type="component" value="Chromosome 1"/>
</dbReference>
<name>C4QW54_KOMPG</name>
<reference evidence="2 3" key="1">
    <citation type="journal article" date="2009" name="Nat. Biotechnol.">
        <title>Genome sequence of the recombinant protein production host Pichia pastoris.</title>
        <authorList>
            <person name="De Schutter K."/>
            <person name="Lin Y.C."/>
            <person name="Tiels P."/>
            <person name="Van Hecke A."/>
            <person name="Glinka S."/>
            <person name="Weber-Lehmann J."/>
            <person name="Rouze P."/>
            <person name="Van de Peer Y."/>
            <person name="Callewaert N."/>
        </authorList>
    </citation>
    <scope>NUCLEOTIDE SEQUENCE [LARGE SCALE GENOMIC DNA]</scope>
    <source>
        <strain evidence="3">GS115 / ATCC 20864</strain>
    </source>
</reference>
<dbReference type="OMA" id="EFVPHAY"/>
<proteinExistence type="predicted"/>